<dbReference type="Proteomes" id="UP000326924">
    <property type="component" value="Unassembled WGS sequence"/>
</dbReference>
<evidence type="ECO:0000313" key="1">
    <source>
        <dbReference type="EMBL" id="KAA8894776.1"/>
    </source>
</evidence>
<dbReference type="AlphaFoldDB" id="A0A5J5EIM0"/>
<protein>
    <submittedName>
        <fullName evidence="1">Uncharacterized protein</fullName>
    </submittedName>
</protein>
<proteinExistence type="predicted"/>
<sequence>MATLCGVAAELHIEILSNLPDLRSLAAAIFTSRAIYKSFTIARHDVMEHVLDREIPLASIIGEIECLLPQDCVAALHDRSSSRVRGKALDMLCVCQGLVSAWCRRFCEDTLQELSSEDHSPPSPSERLRIQRVFYRFWALSCAIEASGIELPTSGDDLGFSKTYMLRYSLWEIAELTLVYRYIHWKLIVLCCSGGTEATQLSRHRSWVDLFTADRTNRAHDSAFPPRCICTRRDMPADEYDECLRGTAEDLSTILAVKDLDEEEVRYDLALWDDSRLERLGFFLPAA</sequence>
<name>A0A5J5EIM0_9PEZI</name>
<reference evidence="1 2" key="1">
    <citation type="submission" date="2019-09" db="EMBL/GenBank/DDBJ databases">
        <title>Draft genome of the ectomycorrhizal ascomycete Sphaerosporella brunnea.</title>
        <authorList>
            <consortium name="DOE Joint Genome Institute"/>
            <person name="Benucci G.M."/>
            <person name="Marozzi G."/>
            <person name="Antonielli L."/>
            <person name="Sanchez S."/>
            <person name="Marco P."/>
            <person name="Wang X."/>
            <person name="Falini L.B."/>
            <person name="Barry K."/>
            <person name="Haridas S."/>
            <person name="Lipzen A."/>
            <person name="Labutti K."/>
            <person name="Grigoriev I.V."/>
            <person name="Murat C."/>
            <person name="Martin F."/>
            <person name="Albertini E."/>
            <person name="Donnini D."/>
            <person name="Bonito G."/>
        </authorList>
    </citation>
    <scope>NUCLEOTIDE SEQUENCE [LARGE SCALE GENOMIC DNA]</scope>
    <source>
        <strain evidence="1 2">Sb_GMNB300</strain>
    </source>
</reference>
<dbReference type="InParanoid" id="A0A5J5EIM0"/>
<comment type="caution">
    <text evidence="1">The sequence shown here is derived from an EMBL/GenBank/DDBJ whole genome shotgun (WGS) entry which is preliminary data.</text>
</comment>
<organism evidence="1 2">
    <name type="scientific">Sphaerosporella brunnea</name>
    <dbReference type="NCBI Taxonomy" id="1250544"/>
    <lineage>
        <taxon>Eukaryota</taxon>
        <taxon>Fungi</taxon>
        <taxon>Dikarya</taxon>
        <taxon>Ascomycota</taxon>
        <taxon>Pezizomycotina</taxon>
        <taxon>Pezizomycetes</taxon>
        <taxon>Pezizales</taxon>
        <taxon>Pyronemataceae</taxon>
        <taxon>Sphaerosporella</taxon>
    </lineage>
</organism>
<dbReference type="EMBL" id="VXIS01000312">
    <property type="protein sequence ID" value="KAA8894776.1"/>
    <property type="molecule type" value="Genomic_DNA"/>
</dbReference>
<evidence type="ECO:0000313" key="2">
    <source>
        <dbReference type="Proteomes" id="UP000326924"/>
    </source>
</evidence>
<dbReference type="OrthoDB" id="5304511at2759"/>
<keyword evidence="2" id="KW-1185">Reference proteome</keyword>
<accession>A0A5J5EIM0</accession>
<gene>
    <name evidence="1" type="ORF">FN846DRAFT_999025</name>
</gene>